<keyword evidence="3 6" id="KW-0812">Transmembrane</keyword>
<keyword evidence="2" id="KW-1003">Cell membrane</keyword>
<dbReference type="RefSeq" id="WP_344587160.1">
    <property type="nucleotide sequence ID" value="NZ_BAAARW010000003.1"/>
</dbReference>
<feature type="transmembrane region" description="Helical" evidence="6">
    <location>
        <begin position="805"/>
        <end position="823"/>
    </location>
</feature>
<organism evidence="8 9">
    <name type="scientific">Actinomadura vinacea</name>
    <dbReference type="NCBI Taxonomy" id="115336"/>
    <lineage>
        <taxon>Bacteria</taxon>
        <taxon>Bacillati</taxon>
        <taxon>Actinomycetota</taxon>
        <taxon>Actinomycetes</taxon>
        <taxon>Streptosporangiales</taxon>
        <taxon>Thermomonosporaceae</taxon>
        <taxon>Actinomadura</taxon>
    </lineage>
</organism>
<evidence type="ECO:0000256" key="1">
    <source>
        <dbReference type="ARBA" id="ARBA00004651"/>
    </source>
</evidence>
<feature type="transmembrane region" description="Helical" evidence="6">
    <location>
        <begin position="406"/>
        <end position="425"/>
    </location>
</feature>
<proteinExistence type="predicted"/>
<dbReference type="PANTHER" id="PTHR30287:SF1">
    <property type="entry name" value="INNER MEMBRANE PROTEIN"/>
    <property type="match status" value="1"/>
</dbReference>
<evidence type="ECO:0000259" key="7">
    <source>
        <dbReference type="Pfam" id="PF02687"/>
    </source>
</evidence>
<comment type="subcellular location">
    <subcellularLocation>
        <location evidence="1">Cell membrane</location>
        <topology evidence="1">Multi-pass membrane protein</topology>
    </subcellularLocation>
</comment>
<reference evidence="8 9" key="1">
    <citation type="journal article" date="2019" name="Int. J. Syst. Evol. Microbiol.">
        <title>The Global Catalogue of Microorganisms (GCM) 10K type strain sequencing project: providing services to taxonomists for standard genome sequencing and annotation.</title>
        <authorList>
            <consortium name="The Broad Institute Genomics Platform"/>
            <consortium name="The Broad Institute Genome Sequencing Center for Infectious Disease"/>
            <person name="Wu L."/>
            <person name="Ma J."/>
        </authorList>
    </citation>
    <scope>NUCLEOTIDE SEQUENCE [LARGE SCALE GENOMIC DNA]</scope>
    <source>
        <strain evidence="8 9">JCM 3325</strain>
    </source>
</reference>
<sequence>MLHLALRMARHRIAALVAIACATLGGGAFVTGIGVLAESGLRSHAPVDRLARADVVVTANQTYRPGGDLPIALPERARVPGDLAGRLARLPGVTAAIGDLSFPAAAVDGRGRIVASVRDPRTAGHGWSSTALLDAPRVAGTAPARPDEVAVDDDTAAAAGVAPGGRLTVVASGRQATYRVSAVVTASGGGIFFADRTAMALAGRSGGTADLVALRTAPGARESVAEAARKIAGGGLTVSTGADRGDAETPEAMSARNVLPLMAGSLAGVTLLVIGFIVGGALAVSIGAQRRDLALMRAVGATPKQVRRLIALQAALVTFVTLVPGVPLGYLIAERLRVLLVKSGMLASELPLTVGPAPGVAAVLLMVVVVLASSWCAAWRGSRMPATEAVAESRSEPRTPSKRRGFAGLLLLVGANIVAVAPLLARSQAGAAVTALAGILATIGLALAGPVMVSRLSHALARKLPPRASAPTWLAVANTQGYTLRVAGAVTTLAMAVVFTLTYALSQTTMLGATSGDIRDAGRAQFSLSAPGLGGLPDGLPAAAAATPGVRAAAPVTSTTVLWPYKMLGETEVDSRSALMLTPAAPGVLDLDVRSGSLANLKGNTVAVDADAARTRNAKVGRTISLVLGDGARVEARVVAVYSRGLGFGPVAVSRDLAAGHTTTGLDQKVLIRTDGTDTARRNVTALAASRPGLAIGVEDAGHGPEGADRIPPELWINIAVLGVLLGYLLLGIANKLIATTVQRRHEIAALQLIGATPRQIRSMMRREAALICAAALGTGVLLSVVPLVFLAIGFLNRPWPAGPLWLLPAVAAVVTAIAFLTTEIPTRRALRTPPAQAFTRA</sequence>
<dbReference type="InterPro" id="IPR003838">
    <property type="entry name" value="ABC3_permease_C"/>
</dbReference>
<keyword evidence="4 6" id="KW-1133">Transmembrane helix</keyword>
<protein>
    <submittedName>
        <fullName evidence="8">FtsX-like permease family protein</fullName>
    </submittedName>
</protein>
<feature type="transmembrane region" description="Helical" evidence="6">
    <location>
        <begin position="769"/>
        <end position="793"/>
    </location>
</feature>
<evidence type="ECO:0000256" key="3">
    <source>
        <dbReference type="ARBA" id="ARBA00022692"/>
    </source>
</evidence>
<evidence type="ECO:0000313" key="9">
    <source>
        <dbReference type="Proteomes" id="UP001501231"/>
    </source>
</evidence>
<comment type="caution">
    <text evidence="8">The sequence shown here is derived from an EMBL/GenBank/DDBJ whole genome shotgun (WGS) entry which is preliminary data.</text>
</comment>
<name>A0ABN3IHN2_9ACTN</name>
<evidence type="ECO:0000256" key="5">
    <source>
        <dbReference type="ARBA" id="ARBA00023136"/>
    </source>
</evidence>
<dbReference type="PANTHER" id="PTHR30287">
    <property type="entry name" value="MEMBRANE COMPONENT OF PREDICTED ABC SUPERFAMILY METABOLITE UPTAKE TRANSPORTER"/>
    <property type="match status" value="1"/>
</dbReference>
<evidence type="ECO:0000256" key="2">
    <source>
        <dbReference type="ARBA" id="ARBA00022475"/>
    </source>
</evidence>
<dbReference type="Proteomes" id="UP001501231">
    <property type="component" value="Unassembled WGS sequence"/>
</dbReference>
<keyword evidence="9" id="KW-1185">Reference proteome</keyword>
<feature type="transmembrane region" description="Helical" evidence="6">
    <location>
        <begin position="261"/>
        <end position="288"/>
    </location>
</feature>
<dbReference type="Pfam" id="PF02687">
    <property type="entry name" value="FtsX"/>
    <property type="match status" value="2"/>
</dbReference>
<keyword evidence="5 6" id="KW-0472">Membrane</keyword>
<feature type="domain" description="ABC3 transporter permease C-terminal" evidence="7">
    <location>
        <begin position="721"/>
        <end position="835"/>
    </location>
</feature>
<accession>A0ABN3IHN2</accession>
<evidence type="ECO:0000256" key="6">
    <source>
        <dbReference type="SAM" id="Phobius"/>
    </source>
</evidence>
<evidence type="ECO:0000313" key="8">
    <source>
        <dbReference type="EMBL" id="GAA2403684.1"/>
    </source>
</evidence>
<feature type="transmembrane region" description="Helical" evidence="6">
    <location>
        <begin position="353"/>
        <end position="378"/>
    </location>
</feature>
<feature type="transmembrane region" description="Helical" evidence="6">
    <location>
        <begin position="715"/>
        <end position="735"/>
    </location>
</feature>
<feature type="domain" description="ABC3 transporter permease C-terminal" evidence="7">
    <location>
        <begin position="266"/>
        <end position="385"/>
    </location>
</feature>
<evidence type="ECO:0000256" key="4">
    <source>
        <dbReference type="ARBA" id="ARBA00022989"/>
    </source>
</evidence>
<feature type="transmembrane region" description="Helical" evidence="6">
    <location>
        <begin position="486"/>
        <end position="505"/>
    </location>
</feature>
<feature type="transmembrane region" description="Helical" evidence="6">
    <location>
        <begin position="309"/>
        <end position="333"/>
    </location>
</feature>
<feature type="transmembrane region" description="Helical" evidence="6">
    <location>
        <begin position="431"/>
        <end position="453"/>
    </location>
</feature>
<dbReference type="EMBL" id="BAAARW010000003">
    <property type="protein sequence ID" value="GAA2403684.1"/>
    <property type="molecule type" value="Genomic_DNA"/>
</dbReference>
<gene>
    <name evidence="8" type="ORF">GCM10010191_09090</name>
</gene>
<dbReference type="InterPro" id="IPR038766">
    <property type="entry name" value="Membrane_comp_ABC_pdt"/>
</dbReference>